<dbReference type="AlphaFoldDB" id="A0AA36F878"/>
<evidence type="ECO:0000313" key="2">
    <source>
        <dbReference type="EMBL" id="CAI9728000.1"/>
    </source>
</evidence>
<gene>
    <name evidence="2" type="ORF">OCTVUL_1B011446</name>
</gene>
<feature type="compositionally biased region" description="Low complexity" evidence="1">
    <location>
        <begin position="1"/>
        <end position="15"/>
    </location>
</feature>
<feature type="region of interest" description="Disordered" evidence="1">
    <location>
        <begin position="1"/>
        <end position="38"/>
    </location>
</feature>
<evidence type="ECO:0000256" key="1">
    <source>
        <dbReference type="SAM" id="MobiDB-lite"/>
    </source>
</evidence>
<evidence type="ECO:0000313" key="3">
    <source>
        <dbReference type="Proteomes" id="UP001162480"/>
    </source>
</evidence>
<proteinExistence type="predicted"/>
<feature type="compositionally biased region" description="Low complexity" evidence="1">
    <location>
        <begin position="24"/>
        <end position="35"/>
    </location>
</feature>
<name>A0AA36F878_OCTVU</name>
<organism evidence="2 3">
    <name type="scientific">Octopus vulgaris</name>
    <name type="common">Common octopus</name>
    <dbReference type="NCBI Taxonomy" id="6645"/>
    <lineage>
        <taxon>Eukaryota</taxon>
        <taxon>Metazoa</taxon>
        <taxon>Spiralia</taxon>
        <taxon>Lophotrochozoa</taxon>
        <taxon>Mollusca</taxon>
        <taxon>Cephalopoda</taxon>
        <taxon>Coleoidea</taxon>
        <taxon>Octopodiformes</taxon>
        <taxon>Octopoda</taxon>
        <taxon>Incirrata</taxon>
        <taxon>Octopodidae</taxon>
        <taxon>Octopus</taxon>
    </lineage>
</organism>
<protein>
    <submittedName>
        <fullName evidence="2">Uncharacterized protein</fullName>
    </submittedName>
</protein>
<sequence>MNKMENNNSDNCVKNNNDDDDIKINNNNSSSSNSNTMNLSRASSFSKAISNWTISSVGDLKNKALKYKSDIMKPGVACLAVRAIGLRPFCNSALFFVEHRLCFT</sequence>
<keyword evidence="3" id="KW-1185">Reference proteome</keyword>
<dbReference type="EMBL" id="OX597822">
    <property type="protein sequence ID" value="CAI9728000.1"/>
    <property type="molecule type" value="Genomic_DNA"/>
</dbReference>
<dbReference type="Proteomes" id="UP001162480">
    <property type="component" value="Chromosome 9"/>
</dbReference>
<accession>A0AA36F878</accession>
<reference evidence="2" key="1">
    <citation type="submission" date="2023-08" db="EMBL/GenBank/DDBJ databases">
        <authorList>
            <person name="Alioto T."/>
            <person name="Alioto T."/>
            <person name="Gomez Garrido J."/>
        </authorList>
    </citation>
    <scope>NUCLEOTIDE SEQUENCE</scope>
</reference>